<gene>
    <name evidence="1" type="ORF">DIZ80_10525</name>
</gene>
<protein>
    <submittedName>
        <fullName evidence="1">Cytochrome C</fullName>
    </submittedName>
</protein>
<dbReference type="Pfam" id="PF09626">
    <property type="entry name" value="DHC"/>
    <property type="match status" value="1"/>
</dbReference>
<accession>A0A370DEW2</accession>
<reference evidence="1 2" key="1">
    <citation type="journal article" date="2018" name="ISME J.">
        <title>Endosymbiont genomes yield clues of tubeworm success.</title>
        <authorList>
            <person name="Li Y."/>
            <person name="Liles M.R."/>
            <person name="Halanych K.M."/>
        </authorList>
    </citation>
    <scope>NUCLEOTIDE SEQUENCE [LARGE SCALE GENOMIC DNA]</scope>
    <source>
        <strain evidence="1">A1464</strain>
    </source>
</reference>
<dbReference type="AlphaFoldDB" id="A0A370DEW2"/>
<dbReference type="InterPro" id="IPR018588">
    <property type="entry name" value="Dihaem_cytochrome-c"/>
</dbReference>
<comment type="caution">
    <text evidence="1">The sequence shown here is derived from an EMBL/GenBank/DDBJ whole genome shotgun (WGS) entry which is preliminary data.</text>
</comment>
<dbReference type="Proteomes" id="UP000254266">
    <property type="component" value="Unassembled WGS sequence"/>
</dbReference>
<organism evidence="1 2">
    <name type="scientific">endosymbiont of Galathealinum brachiosum</name>
    <dbReference type="NCBI Taxonomy" id="2200906"/>
    <lineage>
        <taxon>Bacteria</taxon>
        <taxon>Pseudomonadati</taxon>
        <taxon>Pseudomonadota</taxon>
        <taxon>Gammaproteobacteria</taxon>
        <taxon>sulfur-oxidizing symbionts</taxon>
    </lineage>
</organism>
<dbReference type="EMBL" id="QFXC01000011">
    <property type="protein sequence ID" value="RDH82706.1"/>
    <property type="molecule type" value="Genomic_DNA"/>
</dbReference>
<name>A0A370DEW2_9GAMM</name>
<proteinExistence type="predicted"/>
<sequence>MKGLLAISAMVITTGFLSIPAVWSDSDFNWNKSSGVDAVTSPVYREECGSCHMSYPPGLLPEKSWALIMSGLEDHFGDNAELDDETGQIIKRFLVKNSADKSGYRKSHKFNRSIKSVDTPLRISEIDYFKHEHDEIPQRLVSGNEKVKSFSHCNACHSGAEQGKFNEDDINIPGYGQWDD</sequence>
<evidence type="ECO:0000313" key="1">
    <source>
        <dbReference type="EMBL" id="RDH82706.1"/>
    </source>
</evidence>
<keyword evidence="2" id="KW-1185">Reference proteome</keyword>
<evidence type="ECO:0000313" key="2">
    <source>
        <dbReference type="Proteomes" id="UP000254266"/>
    </source>
</evidence>